<sequence length="180" mass="18454">MVNGRPLTGASGAGGEVGHPPFGTPGQRCPCGAAACWDLEVDGRALARHLADEAPDDPYDYAQSVLDRAERGDPDAAAAVARVAAALARGTAGLANLHDPDIVTLDGLAIPLRAAATDAFDTAYTAGLMTFHRDRPPRVIDAAHRDHGALSGAAAVGLDHLTSEAALADWHDLHAREGGS</sequence>
<keyword evidence="4" id="KW-1185">Reference proteome</keyword>
<comment type="similarity">
    <text evidence="1">Belongs to the ROK (NagC/XylR) family.</text>
</comment>
<gene>
    <name evidence="3" type="ORF">GCM10020369_11000</name>
</gene>
<reference evidence="4" key="1">
    <citation type="journal article" date="2019" name="Int. J. Syst. Evol. Microbiol.">
        <title>The Global Catalogue of Microorganisms (GCM) 10K type strain sequencing project: providing services to taxonomists for standard genome sequencing and annotation.</title>
        <authorList>
            <consortium name="The Broad Institute Genomics Platform"/>
            <consortium name="The Broad Institute Genome Sequencing Center for Infectious Disease"/>
            <person name="Wu L."/>
            <person name="Ma J."/>
        </authorList>
    </citation>
    <scope>NUCLEOTIDE SEQUENCE [LARGE SCALE GENOMIC DNA]</scope>
    <source>
        <strain evidence="4">JCM 9458</strain>
    </source>
</reference>
<evidence type="ECO:0000256" key="1">
    <source>
        <dbReference type="ARBA" id="ARBA00006479"/>
    </source>
</evidence>
<evidence type="ECO:0008006" key="5">
    <source>
        <dbReference type="Google" id="ProtNLM"/>
    </source>
</evidence>
<dbReference type="SUPFAM" id="SSF53067">
    <property type="entry name" value="Actin-like ATPase domain"/>
    <property type="match status" value="1"/>
</dbReference>
<dbReference type="Proteomes" id="UP001501676">
    <property type="component" value="Unassembled WGS sequence"/>
</dbReference>
<dbReference type="InterPro" id="IPR043129">
    <property type="entry name" value="ATPase_NBD"/>
</dbReference>
<evidence type="ECO:0000256" key="2">
    <source>
        <dbReference type="SAM" id="MobiDB-lite"/>
    </source>
</evidence>
<dbReference type="PANTHER" id="PTHR18964:SF169">
    <property type="entry name" value="N-ACETYLMANNOSAMINE KINASE"/>
    <property type="match status" value="1"/>
</dbReference>
<organism evidence="3 4">
    <name type="scientific">Cryptosporangium minutisporangium</name>
    <dbReference type="NCBI Taxonomy" id="113569"/>
    <lineage>
        <taxon>Bacteria</taxon>
        <taxon>Bacillati</taxon>
        <taxon>Actinomycetota</taxon>
        <taxon>Actinomycetes</taxon>
        <taxon>Cryptosporangiales</taxon>
        <taxon>Cryptosporangiaceae</taxon>
        <taxon>Cryptosporangium</taxon>
    </lineage>
</organism>
<dbReference type="PANTHER" id="PTHR18964">
    <property type="entry name" value="ROK (REPRESSOR, ORF, KINASE) FAMILY"/>
    <property type="match status" value="1"/>
</dbReference>
<dbReference type="Pfam" id="PF00480">
    <property type="entry name" value="ROK"/>
    <property type="match status" value="1"/>
</dbReference>
<evidence type="ECO:0000313" key="3">
    <source>
        <dbReference type="EMBL" id="GAA3383777.1"/>
    </source>
</evidence>
<comment type="caution">
    <text evidence="3">The sequence shown here is derived from an EMBL/GenBank/DDBJ whole genome shotgun (WGS) entry which is preliminary data.</text>
</comment>
<dbReference type="EMBL" id="BAAAYN010000006">
    <property type="protein sequence ID" value="GAA3383777.1"/>
    <property type="molecule type" value="Genomic_DNA"/>
</dbReference>
<accession>A0ABP6STN0</accession>
<feature type="region of interest" description="Disordered" evidence="2">
    <location>
        <begin position="1"/>
        <end position="21"/>
    </location>
</feature>
<protein>
    <recommendedName>
        <fullName evidence="5">ROK family protein</fullName>
    </recommendedName>
</protein>
<dbReference type="Gene3D" id="3.30.420.40">
    <property type="match status" value="1"/>
</dbReference>
<evidence type="ECO:0000313" key="4">
    <source>
        <dbReference type="Proteomes" id="UP001501676"/>
    </source>
</evidence>
<dbReference type="InterPro" id="IPR000600">
    <property type="entry name" value="ROK"/>
</dbReference>
<proteinExistence type="inferred from homology"/>
<name>A0ABP6STN0_9ACTN</name>